<accession>A0A9P0IR13</accession>
<evidence type="ECO:0000313" key="2">
    <source>
        <dbReference type="EMBL" id="CAH1714451.1"/>
    </source>
</evidence>
<reference evidence="2" key="2">
    <citation type="submission" date="2022-10" db="EMBL/GenBank/DDBJ databases">
        <authorList>
            <consortium name="ENA_rothamsted_submissions"/>
            <consortium name="culmorum"/>
            <person name="King R."/>
        </authorList>
    </citation>
    <scope>NUCLEOTIDE SEQUENCE</scope>
</reference>
<feature type="transmembrane region" description="Helical" evidence="1">
    <location>
        <begin position="26"/>
        <end position="49"/>
    </location>
</feature>
<keyword evidence="1" id="KW-0812">Transmembrane</keyword>
<reference evidence="2" key="1">
    <citation type="submission" date="2022-02" db="EMBL/GenBank/DDBJ databases">
        <authorList>
            <person name="King R."/>
        </authorList>
    </citation>
    <scope>NUCLEOTIDE SEQUENCE</scope>
</reference>
<name>A0A9P0IR13_APHGO</name>
<evidence type="ECO:0000256" key="1">
    <source>
        <dbReference type="SAM" id="Phobius"/>
    </source>
</evidence>
<sequence>MYKEHTIIEMDHSKIVMNRGHSKKTIIMIVMLILLCPCVLSSASVVVVLKKKQEPKNINSEFTNLTNFTLFELIDEIKKMNMLIDYSQDIRIRTRDVSKIDIAVDAASFLVGIMQTYLGNNKQKTSESPASVNIVNNIYNNYTFNHSKCEQCN</sequence>
<dbReference type="EMBL" id="OU899034">
    <property type="protein sequence ID" value="CAH1714451.1"/>
    <property type="molecule type" value="Genomic_DNA"/>
</dbReference>
<dbReference type="AlphaFoldDB" id="A0A9P0IR13"/>
<keyword evidence="1" id="KW-0472">Membrane</keyword>
<dbReference type="Proteomes" id="UP001154329">
    <property type="component" value="Chromosome 1"/>
</dbReference>
<evidence type="ECO:0000313" key="3">
    <source>
        <dbReference type="Proteomes" id="UP001154329"/>
    </source>
</evidence>
<gene>
    <name evidence="2" type="ORF">APHIGO_LOCUS2779</name>
</gene>
<keyword evidence="1" id="KW-1133">Transmembrane helix</keyword>
<keyword evidence="3" id="KW-1185">Reference proteome</keyword>
<organism evidence="2 3">
    <name type="scientific">Aphis gossypii</name>
    <name type="common">Cotton aphid</name>
    <dbReference type="NCBI Taxonomy" id="80765"/>
    <lineage>
        <taxon>Eukaryota</taxon>
        <taxon>Metazoa</taxon>
        <taxon>Ecdysozoa</taxon>
        <taxon>Arthropoda</taxon>
        <taxon>Hexapoda</taxon>
        <taxon>Insecta</taxon>
        <taxon>Pterygota</taxon>
        <taxon>Neoptera</taxon>
        <taxon>Paraneoptera</taxon>
        <taxon>Hemiptera</taxon>
        <taxon>Sternorrhyncha</taxon>
        <taxon>Aphidomorpha</taxon>
        <taxon>Aphidoidea</taxon>
        <taxon>Aphididae</taxon>
        <taxon>Aphidini</taxon>
        <taxon>Aphis</taxon>
        <taxon>Aphis</taxon>
    </lineage>
</organism>
<protein>
    <submittedName>
        <fullName evidence="2">Uncharacterized protein</fullName>
    </submittedName>
</protein>
<proteinExistence type="predicted"/>